<proteinExistence type="predicted"/>
<protein>
    <submittedName>
        <fullName evidence="2">Uncharacterized protein</fullName>
    </submittedName>
</protein>
<evidence type="ECO:0000313" key="3">
    <source>
        <dbReference type="Proteomes" id="UP001234581"/>
    </source>
</evidence>
<dbReference type="GeneID" id="83214871"/>
<dbReference type="RefSeq" id="XP_058341778.1">
    <property type="nucleotide sequence ID" value="XM_058487478.1"/>
</dbReference>
<feature type="compositionally biased region" description="Polar residues" evidence="1">
    <location>
        <begin position="176"/>
        <end position="185"/>
    </location>
</feature>
<evidence type="ECO:0000256" key="1">
    <source>
        <dbReference type="SAM" id="MobiDB-lite"/>
    </source>
</evidence>
<feature type="region of interest" description="Disordered" evidence="1">
    <location>
        <begin position="146"/>
        <end position="198"/>
    </location>
</feature>
<evidence type="ECO:0000313" key="2">
    <source>
        <dbReference type="EMBL" id="KAJ8656865.1"/>
    </source>
</evidence>
<feature type="region of interest" description="Disordered" evidence="1">
    <location>
        <begin position="88"/>
        <end position="111"/>
    </location>
</feature>
<organism evidence="2 3">
    <name type="scientific">Lichtheimia ornata</name>
    <dbReference type="NCBI Taxonomy" id="688661"/>
    <lineage>
        <taxon>Eukaryota</taxon>
        <taxon>Fungi</taxon>
        <taxon>Fungi incertae sedis</taxon>
        <taxon>Mucoromycota</taxon>
        <taxon>Mucoromycotina</taxon>
        <taxon>Mucoromycetes</taxon>
        <taxon>Mucorales</taxon>
        <taxon>Lichtheimiaceae</taxon>
        <taxon>Lichtheimia</taxon>
    </lineage>
</organism>
<reference evidence="2 3" key="1">
    <citation type="submission" date="2023-03" db="EMBL/GenBank/DDBJ databases">
        <title>Genome sequence of Lichtheimia ornata CBS 291.66.</title>
        <authorList>
            <person name="Mohabir J.T."/>
            <person name="Shea T.P."/>
            <person name="Kurbessoian T."/>
            <person name="Berby B."/>
            <person name="Fontaine J."/>
            <person name="Livny J."/>
            <person name="Gnirke A."/>
            <person name="Stajich J.E."/>
            <person name="Cuomo C.A."/>
        </authorList>
    </citation>
    <scope>NUCLEOTIDE SEQUENCE [LARGE SCALE GENOMIC DNA]</scope>
    <source>
        <strain evidence="2">CBS 291.66</strain>
    </source>
</reference>
<dbReference type="EMBL" id="JARTCD010000036">
    <property type="protein sequence ID" value="KAJ8656865.1"/>
    <property type="molecule type" value="Genomic_DNA"/>
</dbReference>
<gene>
    <name evidence="2" type="ORF">O0I10_007462</name>
</gene>
<keyword evidence="3" id="KW-1185">Reference proteome</keyword>
<dbReference type="Proteomes" id="UP001234581">
    <property type="component" value="Unassembled WGS sequence"/>
</dbReference>
<feature type="compositionally biased region" description="Polar residues" evidence="1">
    <location>
        <begin position="158"/>
        <end position="169"/>
    </location>
</feature>
<sequence>MTSNGALTELTISPSRTLSWPSTAWIGVMRSSGLATSSASISIPIRNETDALTAITQAGPSAEMVDSALDLRLASSCAADHSLQQALVDSDESTVDTPIPHADGNSNSNNETILSIDDETVILHEESDSTVQARFTLAGSSITTTVLGKRRAHDQNESPKPNDSVSSQRLRVDTLNADNTSNSDCASEIDRNAGYSNQEQLEVDTQDDDIHWDIDDESGFFRAWNDLMDRRSDALHDYDLEQFHAIECGYSVKSKPHIPPELYEHLRLEKPSSNIIHEHKAYVKKCIESAKFKEAANMSFTGLNTTSGELVSNVFQHFAKHIFSKDGNHVDDSEIIYNHRLIWPCLESVTDAMVADTLARFSPGEVNLQSFNTLDDNYKADGILKFDMTEVLLLETSGPYNCNDKPRSAYDHIKCVFGLLSMFKAVISKYPFATVQEFGSLRLWVVHAREDAIHLWALEMPEPGIFILERVYKVTIPTKLNQAYLLLELLKMLWVLKLGLDKTHHTLQRLEESHNTYCTALAFDEVEEKHKRPNLERTIATKVFKPKRGPGFAHLLPQSFSANEVMSL</sequence>
<name>A0AAD7V246_9FUNG</name>
<accession>A0AAD7V246</accession>
<dbReference type="AlphaFoldDB" id="A0AAD7V246"/>
<comment type="caution">
    <text evidence="2">The sequence shown here is derived from an EMBL/GenBank/DDBJ whole genome shotgun (WGS) entry which is preliminary data.</text>
</comment>